<name>A0A386HT55_9BACT</name>
<keyword evidence="1" id="KW-0732">Signal</keyword>
<dbReference type="Proteomes" id="UP000266118">
    <property type="component" value="Chromosome"/>
</dbReference>
<evidence type="ECO:0000313" key="3">
    <source>
        <dbReference type="Proteomes" id="UP000266118"/>
    </source>
</evidence>
<dbReference type="PROSITE" id="PS51257">
    <property type="entry name" value="PROKAR_LIPOPROTEIN"/>
    <property type="match status" value="1"/>
</dbReference>
<reference evidence="2 3" key="1">
    <citation type="submission" date="2018-09" db="EMBL/GenBank/DDBJ databases">
        <title>Arachidicoccus sp. nov., a bacterium isolated from soil.</title>
        <authorList>
            <person name="Weon H.-Y."/>
            <person name="Kwon S.-W."/>
            <person name="Lee S.A."/>
        </authorList>
    </citation>
    <scope>NUCLEOTIDE SEQUENCE [LARGE SCALE GENOMIC DNA]</scope>
    <source>
        <strain evidence="2 3">KIS59-12</strain>
    </source>
</reference>
<organism evidence="2 3">
    <name type="scientific">Arachidicoccus soli</name>
    <dbReference type="NCBI Taxonomy" id="2341117"/>
    <lineage>
        <taxon>Bacteria</taxon>
        <taxon>Pseudomonadati</taxon>
        <taxon>Bacteroidota</taxon>
        <taxon>Chitinophagia</taxon>
        <taxon>Chitinophagales</taxon>
        <taxon>Chitinophagaceae</taxon>
        <taxon>Arachidicoccus</taxon>
    </lineage>
</organism>
<dbReference type="AlphaFoldDB" id="A0A386HT55"/>
<gene>
    <name evidence="2" type="ORF">D6B99_14140</name>
</gene>
<evidence type="ECO:0000256" key="1">
    <source>
        <dbReference type="SAM" id="SignalP"/>
    </source>
</evidence>
<keyword evidence="3" id="KW-1185">Reference proteome</keyword>
<feature type="chain" id="PRO_5017355285" description="Cytochrome c domain-containing protein" evidence="1">
    <location>
        <begin position="21"/>
        <end position="161"/>
    </location>
</feature>
<evidence type="ECO:0000313" key="2">
    <source>
        <dbReference type="EMBL" id="AYD48641.1"/>
    </source>
</evidence>
<feature type="signal peptide" evidence="1">
    <location>
        <begin position="1"/>
        <end position="20"/>
    </location>
</feature>
<dbReference type="KEGG" id="ark:D6B99_14140"/>
<dbReference type="EMBL" id="CP032489">
    <property type="protein sequence ID" value="AYD48641.1"/>
    <property type="molecule type" value="Genomic_DNA"/>
</dbReference>
<evidence type="ECO:0008006" key="4">
    <source>
        <dbReference type="Google" id="ProtNLM"/>
    </source>
</evidence>
<proteinExistence type="predicted"/>
<accession>A0A386HT55</accession>
<sequence length="161" mass="18393">MKYFLYIAAAILLSSCNQQNGNTQNLQNQIDSLQANAYKPGFGEFMSSIQVHHNKLWFAGQNQNWELADFEINEIKESLANIKKFCTDRPETNSIDMIEQPLQNLSDAIQQKNKTEFINRYTILTATCNSCHQATKHGFNVITIPTTPPFSDQSFKPQNEK</sequence>
<dbReference type="OrthoDB" id="6402114at2"/>
<protein>
    <recommendedName>
        <fullName evidence="4">Cytochrome c domain-containing protein</fullName>
    </recommendedName>
</protein>
<dbReference type="RefSeq" id="WP_119989583.1">
    <property type="nucleotide sequence ID" value="NZ_CP032489.1"/>
</dbReference>